<feature type="compositionally biased region" description="Polar residues" evidence="3">
    <location>
        <begin position="40"/>
        <end position="49"/>
    </location>
</feature>
<dbReference type="RefSeq" id="WP_239211961.1">
    <property type="nucleotide sequence ID" value="NZ_CP100369.1"/>
</dbReference>
<dbReference type="PANTHER" id="PTHR10587:SF133">
    <property type="entry name" value="CHITIN DEACETYLASE 1-RELATED"/>
    <property type="match status" value="1"/>
</dbReference>
<feature type="region of interest" description="Disordered" evidence="3">
    <location>
        <begin position="40"/>
        <end position="68"/>
    </location>
</feature>
<dbReference type="Gene3D" id="3.20.20.370">
    <property type="entry name" value="Glycoside hydrolase/deacetylase"/>
    <property type="match status" value="1"/>
</dbReference>
<dbReference type="InterPro" id="IPR050248">
    <property type="entry name" value="Polysacc_deacetylase_ArnD"/>
</dbReference>
<dbReference type="Pfam" id="PF01522">
    <property type="entry name" value="Polysacc_deac_1"/>
    <property type="match status" value="1"/>
</dbReference>
<dbReference type="Proteomes" id="UP001226160">
    <property type="component" value="Unassembled WGS sequence"/>
</dbReference>
<evidence type="ECO:0000256" key="3">
    <source>
        <dbReference type="SAM" id="MobiDB-lite"/>
    </source>
</evidence>
<accession>A0AAP4BUJ9</accession>
<dbReference type="AlphaFoldDB" id="A0AAP4BUJ9"/>
<evidence type="ECO:0000256" key="2">
    <source>
        <dbReference type="ARBA" id="ARBA00022801"/>
    </source>
</evidence>
<protein>
    <submittedName>
        <fullName evidence="6">Polysaccharide deacetylase family protein</fullName>
    </submittedName>
</protein>
<dbReference type="GO" id="GO:0016810">
    <property type="term" value="F:hydrolase activity, acting on carbon-nitrogen (but not peptide) bonds"/>
    <property type="evidence" value="ECO:0007669"/>
    <property type="project" value="InterPro"/>
</dbReference>
<evidence type="ECO:0000313" key="7">
    <source>
        <dbReference type="Proteomes" id="UP001226160"/>
    </source>
</evidence>
<proteinExistence type="predicted"/>
<organism evidence="6 7">
    <name type="scientific">Corynebacterium propinquum</name>
    <dbReference type="NCBI Taxonomy" id="43769"/>
    <lineage>
        <taxon>Bacteria</taxon>
        <taxon>Bacillati</taxon>
        <taxon>Actinomycetota</taxon>
        <taxon>Actinomycetes</taxon>
        <taxon>Mycobacteriales</taxon>
        <taxon>Corynebacteriaceae</taxon>
        <taxon>Corynebacterium</taxon>
    </lineage>
</organism>
<comment type="caution">
    <text evidence="6">The sequence shown here is derived from an EMBL/GenBank/DDBJ whole genome shotgun (WGS) entry which is preliminary data.</text>
</comment>
<dbReference type="EMBL" id="JASNVP010000009">
    <property type="protein sequence ID" value="MDK4326700.1"/>
    <property type="molecule type" value="Genomic_DNA"/>
</dbReference>
<keyword evidence="1" id="KW-0479">Metal-binding</keyword>
<feature type="compositionally biased region" description="Low complexity" evidence="3">
    <location>
        <begin position="50"/>
        <end position="68"/>
    </location>
</feature>
<feature type="region of interest" description="Disordered" evidence="3">
    <location>
        <begin position="289"/>
        <end position="338"/>
    </location>
</feature>
<reference evidence="6" key="1">
    <citation type="submission" date="2023-05" db="EMBL/GenBank/DDBJ databases">
        <title>Metabolic capabilities are highly conserved among human nasal-associated Corynebacterium species in pangenomic analyses.</title>
        <authorList>
            <person name="Tran T.H."/>
            <person name="Roberts A.Q."/>
            <person name="Escapa I.F."/>
            <person name="Gao W."/>
            <person name="Conlan S."/>
            <person name="Kong H."/>
            <person name="Segre J.A."/>
            <person name="Kelly M.S."/>
            <person name="Lemon K.P."/>
        </authorList>
    </citation>
    <scope>NUCLEOTIDE SEQUENCE</scope>
    <source>
        <strain evidence="6">KPL2654</strain>
    </source>
</reference>
<name>A0AAP4BUJ9_9CORY</name>
<feature type="chain" id="PRO_5042835845" evidence="4">
    <location>
        <begin position="36"/>
        <end position="527"/>
    </location>
</feature>
<evidence type="ECO:0000313" key="6">
    <source>
        <dbReference type="EMBL" id="MDK4326700.1"/>
    </source>
</evidence>
<dbReference type="PROSITE" id="PS51677">
    <property type="entry name" value="NODB"/>
    <property type="match status" value="1"/>
</dbReference>
<sequence length="527" mass="55768">MTASNIFGSTATKARYATLASVASLSLLLASCAEASDETSTAEKNAGNNAATTESEAPTTSASVSPAPTEDKFYFANSDYAGIKSVVSKEETATVESYVEIPETDFPGINKTIQAEVTDLREHFRSVTRDSTPQFDGKFSERLSYTVLYRDNGVLTLALNTLFDTQGAAPERNHRVLSFDTANDAHISVADLYDGAVTADGEIIPDHPGIAELSTLAREELVANYDAAAVFPDNLTPDALGGFTLADDGHTLVLHFDAGTVGAYSTGKIAVAVDTQKLAHTPDSALATRLLGTNGDDDAKRTSSDEHAAGVEPANTANHRHLAKAPRNPDAPRVALTFDDGPAANTNRLLDTLAQYDAKASFFTVGSSIDANPAPVARALNEGHAVGNHTYNHPDLTTLGADGIRSELQRGNQAIAAATGGYTPNLLRPPYGSTNQTVNNIAAEFGLANMMWSVDTRDWEHRDSSLVCNRAVTNAYDGAVILMHDLHASTVDAVPCILDSLSSQGYEFVTADQIFGGIQPGMNYYGG</sequence>
<dbReference type="InterPro" id="IPR002509">
    <property type="entry name" value="NODB_dom"/>
</dbReference>
<feature type="compositionally biased region" description="Basic and acidic residues" evidence="3">
    <location>
        <begin position="297"/>
        <end position="309"/>
    </location>
</feature>
<keyword evidence="4" id="KW-0732">Signal</keyword>
<evidence type="ECO:0000256" key="4">
    <source>
        <dbReference type="SAM" id="SignalP"/>
    </source>
</evidence>
<evidence type="ECO:0000256" key="1">
    <source>
        <dbReference type="ARBA" id="ARBA00022723"/>
    </source>
</evidence>
<dbReference type="GO" id="GO:0046872">
    <property type="term" value="F:metal ion binding"/>
    <property type="evidence" value="ECO:0007669"/>
    <property type="project" value="UniProtKB-KW"/>
</dbReference>
<dbReference type="GO" id="GO:0005975">
    <property type="term" value="P:carbohydrate metabolic process"/>
    <property type="evidence" value="ECO:0007669"/>
    <property type="project" value="InterPro"/>
</dbReference>
<evidence type="ECO:0000259" key="5">
    <source>
        <dbReference type="PROSITE" id="PS51677"/>
    </source>
</evidence>
<dbReference type="InterPro" id="IPR011330">
    <property type="entry name" value="Glyco_hydro/deAcase_b/a-brl"/>
</dbReference>
<gene>
    <name evidence="6" type="ORF">QPX54_09335</name>
</gene>
<dbReference type="GO" id="GO:0016020">
    <property type="term" value="C:membrane"/>
    <property type="evidence" value="ECO:0007669"/>
    <property type="project" value="TreeGrafter"/>
</dbReference>
<keyword evidence="2" id="KW-0378">Hydrolase</keyword>
<feature type="domain" description="NodB homology" evidence="5">
    <location>
        <begin position="332"/>
        <end position="509"/>
    </location>
</feature>
<dbReference type="SUPFAM" id="SSF88713">
    <property type="entry name" value="Glycoside hydrolase/deacetylase"/>
    <property type="match status" value="1"/>
</dbReference>
<feature type="signal peptide" evidence="4">
    <location>
        <begin position="1"/>
        <end position="35"/>
    </location>
</feature>
<dbReference type="PANTHER" id="PTHR10587">
    <property type="entry name" value="GLYCOSYL TRANSFERASE-RELATED"/>
    <property type="match status" value="1"/>
</dbReference>